<protein>
    <submittedName>
        <fullName evidence="1">Uncharacterized protein</fullName>
    </submittedName>
</protein>
<organism evidence="1 2">
    <name type="scientific">Arctium lappa</name>
    <name type="common">Greater burdock</name>
    <name type="synonym">Lappa major</name>
    <dbReference type="NCBI Taxonomy" id="4217"/>
    <lineage>
        <taxon>Eukaryota</taxon>
        <taxon>Viridiplantae</taxon>
        <taxon>Streptophyta</taxon>
        <taxon>Embryophyta</taxon>
        <taxon>Tracheophyta</taxon>
        <taxon>Spermatophyta</taxon>
        <taxon>Magnoliopsida</taxon>
        <taxon>eudicotyledons</taxon>
        <taxon>Gunneridae</taxon>
        <taxon>Pentapetalae</taxon>
        <taxon>asterids</taxon>
        <taxon>campanulids</taxon>
        <taxon>Asterales</taxon>
        <taxon>Asteraceae</taxon>
        <taxon>Carduoideae</taxon>
        <taxon>Cardueae</taxon>
        <taxon>Arctiinae</taxon>
        <taxon>Arctium</taxon>
    </lineage>
</organism>
<dbReference type="EMBL" id="CM042054">
    <property type="protein sequence ID" value="KAI3707601.1"/>
    <property type="molecule type" value="Genomic_DNA"/>
</dbReference>
<reference evidence="1 2" key="2">
    <citation type="journal article" date="2022" name="Mol. Ecol. Resour.">
        <title>The genomes of chicory, endive, great burdock and yacon provide insights into Asteraceae paleo-polyploidization history and plant inulin production.</title>
        <authorList>
            <person name="Fan W."/>
            <person name="Wang S."/>
            <person name="Wang H."/>
            <person name="Wang A."/>
            <person name="Jiang F."/>
            <person name="Liu H."/>
            <person name="Zhao H."/>
            <person name="Xu D."/>
            <person name="Zhang Y."/>
        </authorList>
    </citation>
    <scope>NUCLEOTIDE SEQUENCE [LARGE SCALE GENOMIC DNA]</scope>
    <source>
        <strain evidence="2">cv. Niubang</strain>
    </source>
</reference>
<evidence type="ECO:0000313" key="1">
    <source>
        <dbReference type="EMBL" id="KAI3707601.1"/>
    </source>
</evidence>
<sequence>MGISGLLLVDGNVEAVKLLLYDVEQLSYRQPKIVASTSTVKSFSICSVRHYTALSLELKSQFMYHSLPQISAIQNKRPRVEQILLVVNVIRDESLVCEGLALNDELQRVLDKHESLVSGASAPSEKSTVVAKHEALVSGVSAPSEKLKPKTSQLSLVQVDAPLTDTRERQNPGSTDGACADAETRFPAPTTTSGLSATSVKVNPMFDLLSGDDFITPTTGNFLAIVPLGEPQPATPVSGQNLMSQNSKPQNLAQEQTYSSSPQIQHISSKQPSSNLNGSLPQHDLMSKNAQGSIPASGQTYSSSPKFIESQHFPSQQLSVQPNESIHNTITPQYEPMSLYTQASSPAARQRFSSLPQLEQSQHFPSQQPSFGPNGSVSVILPPQYEPRSPCAQGSSPTAEQTYSSSPHFQHFLTQPPSFNPNGSLTSMVPLQSEPTSPYSQEFNHAWTGHTPQQQQPSSPVYDDLARKPYGLMLMTICKAASYRGYEGAQTRHGGLPPPPWETQPEDSNQLGGMHYATLGNENNQPMRMYMQQQISGGGLPPMSPQAIHPQQHIASGTPPPMSHQAIHPQQHIASGTPPPLTHQAIRPQQHITGNPPSPMSHKAAIHLAQQQITSGHPLPVSHKAIYPSQQQITGGPPSPMIHQTIHLEQIPQQQFQGQHTMGVIPHYHMAYMYPQQMYGDPMAQTYGYGGGYRYSYGYTQPQHAQFLDHRMSCLSVRDDGFLNSSTVYANPSTSNASDVHMPSLNPSNPEDKLFQDLLDFTHKTTGKPVI</sequence>
<accession>A0ACB9AC78</accession>
<keyword evidence="2" id="KW-1185">Reference proteome</keyword>
<proteinExistence type="predicted"/>
<gene>
    <name evidence="1" type="ORF">L6452_26227</name>
</gene>
<evidence type="ECO:0000313" key="2">
    <source>
        <dbReference type="Proteomes" id="UP001055879"/>
    </source>
</evidence>
<comment type="caution">
    <text evidence="1">The sequence shown here is derived from an EMBL/GenBank/DDBJ whole genome shotgun (WGS) entry which is preliminary data.</text>
</comment>
<reference evidence="2" key="1">
    <citation type="journal article" date="2022" name="Mol. Ecol. Resour.">
        <title>The genomes of chicory, endive, great burdock and yacon provide insights into Asteraceae palaeo-polyploidization history and plant inulin production.</title>
        <authorList>
            <person name="Fan W."/>
            <person name="Wang S."/>
            <person name="Wang H."/>
            <person name="Wang A."/>
            <person name="Jiang F."/>
            <person name="Liu H."/>
            <person name="Zhao H."/>
            <person name="Xu D."/>
            <person name="Zhang Y."/>
        </authorList>
    </citation>
    <scope>NUCLEOTIDE SEQUENCE [LARGE SCALE GENOMIC DNA]</scope>
    <source>
        <strain evidence="2">cv. Niubang</strain>
    </source>
</reference>
<name>A0ACB9AC78_ARCLA</name>
<dbReference type="Proteomes" id="UP001055879">
    <property type="component" value="Linkage Group LG08"/>
</dbReference>